<keyword evidence="3" id="KW-1185">Reference proteome</keyword>
<dbReference type="Proteomes" id="UP000886998">
    <property type="component" value="Unassembled WGS sequence"/>
</dbReference>
<name>A0A8X6X169_9ARAC</name>
<evidence type="ECO:0008006" key="4">
    <source>
        <dbReference type="Google" id="ProtNLM"/>
    </source>
</evidence>
<dbReference type="OrthoDB" id="6436252at2759"/>
<feature type="transmembrane region" description="Helical" evidence="1">
    <location>
        <begin position="186"/>
        <end position="204"/>
    </location>
</feature>
<accession>A0A8X6X169</accession>
<protein>
    <recommendedName>
        <fullName evidence="4">Gustatory receptor</fullName>
    </recommendedName>
</protein>
<comment type="caution">
    <text evidence="2">The sequence shown here is derived from an EMBL/GenBank/DDBJ whole genome shotgun (WGS) entry which is preliminary data.</text>
</comment>
<feature type="transmembrane region" description="Helical" evidence="1">
    <location>
        <begin position="20"/>
        <end position="39"/>
    </location>
</feature>
<proteinExistence type="predicted"/>
<dbReference type="EMBL" id="BMAV01004222">
    <property type="protein sequence ID" value="GFY44410.1"/>
    <property type="molecule type" value="Genomic_DNA"/>
</dbReference>
<evidence type="ECO:0000313" key="2">
    <source>
        <dbReference type="EMBL" id="GFY44410.1"/>
    </source>
</evidence>
<evidence type="ECO:0000256" key="1">
    <source>
        <dbReference type="SAM" id="Phobius"/>
    </source>
</evidence>
<evidence type="ECO:0000313" key="3">
    <source>
        <dbReference type="Proteomes" id="UP000886998"/>
    </source>
</evidence>
<keyword evidence="1" id="KW-0472">Membrane</keyword>
<organism evidence="2 3">
    <name type="scientific">Trichonephila inaurata madagascariensis</name>
    <dbReference type="NCBI Taxonomy" id="2747483"/>
    <lineage>
        <taxon>Eukaryota</taxon>
        <taxon>Metazoa</taxon>
        <taxon>Ecdysozoa</taxon>
        <taxon>Arthropoda</taxon>
        <taxon>Chelicerata</taxon>
        <taxon>Arachnida</taxon>
        <taxon>Araneae</taxon>
        <taxon>Araneomorphae</taxon>
        <taxon>Entelegynae</taxon>
        <taxon>Araneoidea</taxon>
        <taxon>Nephilidae</taxon>
        <taxon>Trichonephila</taxon>
        <taxon>Trichonephila inaurata</taxon>
    </lineage>
</organism>
<sequence>MMMIVGQYMYFTVYLEYPCLFALSVCILVHHYGLLILCIDNDLRKMNLAADPKQLRTIVNDYISLEKKINLLKDSLSTSLFIILLICFCNLFTVLSTSLEEEITSSLILELCSNGFTGVIVIFSLTICCSKIPEYILRTKMTTRSLIDKFQLNELDCAKTVLLKRILETNVIHLSAGDVVYFKKSFLLSAFGTLFTYGLLIMNFKKDS</sequence>
<feature type="transmembrane region" description="Helical" evidence="1">
    <location>
        <begin position="76"/>
        <end position="95"/>
    </location>
</feature>
<keyword evidence="1" id="KW-0812">Transmembrane</keyword>
<keyword evidence="1" id="KW-1133">Transmembrane helix</keyword>
<reference evidence="2" key="1">
    <citation type="submission" date="2020-08" db="EMBL/GenBank/DDBJ databases">
        <title>Multicomponent nature underlies the extraordinary mechanical properties of spider dragline silk.</title>
        <authorList>
            <person name="Kono N."/>
            <person name="Nakamura H."/>
            <person name="Mori M."/>
            <person name="Yoshida Y."/>
            <person name="Ohtoshi R."/>
            <person name="Malay A.D."/>
            <person name="Moran D.A.P."/>
            <person name="Tomita M."/>
            <person name="Numata K."/>
            <person name="Arakawa K."/>
        </authorList>
    </citation>
    <scope>NUCLEOTIDE SEQUENCE</scope>
</reference>
<feature type="transmembrane region" description="Helical" evidence="1">
    <location>
        <begin position="115"/>
        <end position="137"/>
    </location>
</feature>
<gene>
    <name evidence="2" type="primary">AVEN_97204_1</name>
    <name evidence="2" type="ORF">TNIN_306731</name>
</gene>
<dbReference type="AlphaFoldDB" id="A0A8X6X169"/>